<feature type="domain" description="Bartonella effector protein BID" evidence="5">
    <location>
        <begin position="1321"/>
        <end position="1406"/>
    </location>
</feature>
<dbReference type="EMBL" id="JABFCY010000019">
    <property type="protein sequence ID" value="NNU63118.1"/>
    <property type="molecule type" value="Genomic_DNA"/>
</dbReference>
<dbReference type="NCBIfam" id="TIGR02768">
    <property type="entry name" value="TraA_Ti"/>
    <property type="match status" value="1"/>
</dbReference>
<keyword evidence="7" id="KW-1185">Reference proteome</keyword>
<gene>
    <name evidence="6" type="primary">traA</name>
    <name evidence="6" type="ORF">HKX02_23105</name>
</gene>
<feature type="domain" description="MobA/MobL protein" evidence="4">
    <location>
        <begin position="19"/>
        <end position="249"/>
    </location>
</feature>
<dbReference type="Proteomes" id="UP000574931">
    <property type="component" value="Unassembled WGS sequence"/>
</dbReference>
<organism evidence="6 7">
    <name type="scientific">Ochrobactrum soli</name>
    <dbReference type="NCBI Taxonomy" id="2448455"/>
    <lineage>
        <taxon>Bacteria</taxon>
        <taxon>Pseudomonadati</taxon>
        <taxon>Pseudomonadota</taxon>
        <taxon>Alphaproteobacteria</taxon>
        <taxon>Hyphomicrobiales</taxon>
        <taxon>Brucellaceae</taxon>
        <taxon>Brucella/Ochrobactrum group</taxon>
        <taxon>Ochrobactrum</taxon>
    </lineage>
</organism>
<evidence type="ECO:0000259" key="4">
    <source>
        <dbReference type="Pfam" id="PF03389"/>
    </source>
</evidence>
<name>A0A849KX41_9HYPH</name>
<evidence type="ECO:0000256" key="3">
    <source>
        <dbReference type="SAM" id="MobiDB-lite"/>
    </source>
</evidence>
<dbReference type="Gene3D" id="3.30.930.30">
    <property type="match status" value="1"/>
</dbReference>
<dbReference type="InterPro" id="IPR014136">
    <property type="entry name" value="TraA_Ti"/>
</dbReference>
<dbReference type="Gene3D" id="2.30.30.940">
    <property type="match status" value="1"/>
</dbReference>
<dbReference type="InterPro" id="IPR027417">
    <property type="entry name" value="P-loop_NTPase"/>
</dbReference>
<dbReference type="Pfam" id="PF17841">
    <property type="entry name" value="Bep_C_terminal"/>
    <property type="match status" value="2"/>
</dbReference>
<reference evidence="6 7" key="1">
    <citation type="submission" date="2020-05" db="EMBL/GenBank/DDBJ databases">
        <title>Draft Genome Sequence of Ochrobactrum soli Isolated from Stable Fly Gut.</title>
        <authorList>
            <person name="Pileggi M.T."/>
            <person name="Vazhakkala L.J."/>
            <person name="Wong C.N."/>
        </authorList>
    </citation>
    <scope>NUCLEOTIDE SEQUENCE [LARGE SCALE GENOMIC DNA]</scope>
    <source>
        <strain evidence="6 7">MTP-C0764</strain>
    </source>
</reference>
<dbReference type="InterPro" id="IPR005053">
    <property type="entry name" value="MobA_MobL"/>
</dbReference>
<evidence type="ECO:0000256" key="2">
    <source>
        <dbReference type="ARBA" id="ARBA00022971"/>
    </source>
</evidence>
<dbReference type="Pfam" id="PF13604">
    <property type="entry name" value="AAA_30"/>
    <property type="match status" value="1"/>
</dbReference>
<keyword evidence="2" id="KW-0184">Conjugation</keyword>
<dbReference type="CDD" id="cd18809">
    <property type="entry name" value="SF1_C_RecD"/>
    <property type="match status" value="1"/>
</dbReference>
<feature type="region of interest" description="Disordered" evidence="3">
    <location>
        <begin position="1006"/>
        <end position="1028"/>
    </location>
</feature>
<dbReference type="Gene3D" id="3.40.50.300">
    <property type="entry name" value="P-loop containing nucleotide triphosphate hydrolases"/>
    <property type="match status" value="2"/>
</dbReference>
<accession>A0A849KX41</accession>
<dbReference type="CDD" id="cd17933">
    <property type="entry name" value="DEXSc_RecD-like"/>
    <property type="match status" value="1"/>
</dbReference>
<dbReference type="Pfam" id="PF03389">
    <property type="entry name" value="MobA_MobL"/>
    <property type="match status" value="1"/>
</dbReference>
<sequence length="1546" mass="171690">MAIMFVRAQMISRGAGRNIISAASYRHRTRMRDEQTGISFNYRGGDDDLVHEELALPEDVPGWLRLAIDGKTAAGASEVLWNAVDAFETRVDAQLARELIIALPEELTRAENIALVQEFVRDNLTVKGMIADWVYHDKDGDPHIHLLTALRPLTETGFGPKYVPVLRPDGKPLREVKSNRHNGDIVYTCWAGDRETMKAWKVAWAETASRYLALAGHDIRLDGRSYAEQGLDGIAQKHLGPAKTAMARKGVEMYFAPAELARRQEMADRLLADPGLLLKRLGIERSTFDEKDIAKTLHRYVDDPGDFANIRSRLMASDDLVLLKPQQVDQQTGKANEPAIFTTREILRIEYDMAQSAEVLSKRKGFGIGAAKIEAGIQKFETADRGKSFKLDLEQIDAIRHLTGDSAISAVVGLAGAGKSTLLATARIAWENERRDVFGAALSGKAAEGLEDSSGIKSRTLAAWELGWENGRDLLKRGDIFVVDEAGMVSSEQMARVLKAVENAGAKAVLVGDAMQLQPIQAGAAFRAITERIGFAELAGVRRQREAWARDASRLFARGKVEEGLDAYAQKGHIIEAERRAEVIERLVADWSDGRREAIAQSRTAGKDGKLRGDEMLVLAHTNKDVRRLNESLRIVMHREGALTNAREFRTERGVREFGCGDRVIFLENARFVETRAKHLRPQYVKNGMLGTVVSTGGKGGRPLLSIRLDTGRDVVLSEDSYRNIDHGYAVTIHKSQGVTVGRTFVLATGMMDQHLTYVSMTRHHDRADLYAAREDFEPKAEWGGKSRVDHAAGVAGELIATGMAKFRPQDKDTDESPYADVKIDDETVHRLWGVSLPKALADGGVSKGDTALLRKDGVEIVKVKIPVTDKETGRKSFEEREVERNVWTAKQLETAIIRSERIERENHRPELFGQLVERLGRSGAKTTTLDFENEAGYRAHAHHFARRRGIDTLAGVMASIEERVGQKLAWLDDKRGQVAKLWERASVALDIMIERNKSVSYNEQCSQQLATRPPETSEQRGNNGPHLLPPITQFARSLEEDARRAQLHSDRWKEREVILRQVLGKIYRDPDGALARLNALASNRQIEPRSLAEDIAAKPERFGPIRGSGSLFDGRVARDERKAALGALSELVPLARAHATEFRRQAERFGKREEQRRGYMALSIPAPSQQAMARLIEVEAECKRGVTDAYKTAFSHAAGDHQLVQQVKAINEALTARFDWSAFTDKADAVAERNILERMPENLNSDRREKLTRLFTIIRRFAEEQRLVETRDRAKVVTTASIEPGAKTNAVLPMLSAVTEFKAPIEDEAKERAFTANHYQYNRAALAKTASNIWRDPAGAVDKIEALIIKGFAAERIAAAVANDPAAYGALRGSGRIMDKLLASGRERKEALLAVPDAESRVRSLGASYATALSNETKAITGERQRMGIAIPGLSPAAEAALRELTQTMKKKDTDLKAEAGQLGAKILQEFATVSRALDLRFGYDAVRSGEKNLINGIPPSQRRAFETIQERLKIVQQTVRIQASEQIVAERQRRALDRGRGMTY</sequence>
<dbReference type="RefSeq" id="WP_171319486.1">
    <property type="nucleotide sequence ID" value="NZ_JABFCY010000019.1"/>
</dbReference>
<evidence type="ECO:0000259" key="5">
    <source>
        <dbReference type="Pfam" id="PF17841"/>
    </source>
</evidence>
<evidence type="ECO:0000313" key="7">
    <source>
        <dbReference type="Proteomes" id="UP000574931"/>
    </source>
</evidence>
<comment type="similarity">
    <text evidence="1">Belongs to the MobA/MobL family.</text>
</comment>
<feature type="domain" description="Bartonella effector protein BID" evidence="5">
    <location>
        <begin position="1054"/>
        <end position="1132"/>
    </location>
</feature>
<proteinExistence type="inferred from homology"/>
<comment type="caution">
    <text evidence="6">The sequence shown here is derived from an EMBL/GenBank/DDBJ whole genome shotgun (WGS) entry which is preliminary data.</text>
</comment>
<protein>
    <submittedName>
        <fullName evidence="6">Ti-type conjugative transfer relaxase TraA</fullName>
    </submittedName>
</protein>
<dbReference type="SUPFAM" id="SSF52540">
    <property type="entry name" value="P-loop containing nucleoside triphosphate hydrolases"/>
    <property type="match status" value="2"/>
</dbReference>
<dbReference type="InterPro" id="IPR041533">
    <property type="entry name" value="Bep_BID"/>
</dbReference>
<evidence type="ECO:0000256" key="1">
    <source>
        <dbReference type="ARBA" id="ARBA00010873"/>
    </source>
</evidence>
<feature type="compositionally biased region" description="Polar residues" evidence="3">
    <location>
        <begin position="1006"/>
        <end position="1023"/>
    </location>
</feature>
<evidence type="ECO:0000313" key="6">
    <source>
        <dbReference type="EMBL" id="NNU63118.1"/>
    </source>
</evidence>